<dbReference type="InterPro" id="IPR013154">
    <property type="entry name" value="ADH-like_N"/>
</dbReference>
<keyword evidence="9" id="KW-1185">Reference proteome</keyword>
<dbReference type="SMART" id="SM00829">
    <property type="entry name" value="PKS_ER"/>
    <property type="match status" value="1"/>
</dbReference>
<evidence type="ECO:0000256" key="2">
    <source>
        <dbReference type="ARBA" id="ARBA00008072"/>
    </source>
</evidence>
<dbReference type="SUPFAM" id="SSF51735">
    <property type="entry name" value="NAD(P)-binding Rossmann-fold domains"/>
    <property type="match status" value="1"/>
</dbReference>
<evidence type="ECO:0000256" key="6">
    <source>
        <dbReference type="RuleBase" id="RU361277"/>
    </source>
</evidence>
<dbReference type="InterPro" id="IPR045306">
    <property type="entry name" value="SDH-like"/>
</dbReference>
<dbReference type="CDD" id="cd05285">
    <property type="entry name" value="sorbitol_DH"/>
    <property type="match status" value="1"/>
</dbReference>
<dbReference type="InterPro" id="IPR020843">
    <property type="entry name" value="ER"/>
</dbReference>
<dbReference type="OrthoDB" id="3567264at2"/>
<evidence type="ECO:0000313" key="8">
    <source>
        <dbReference type="EMBL" id="PWF24428.1"/>
    </source>
</evidence>
<keyword evidence="3 6" id="KW-0479">Metal-binding</keyword>
<evidence type="ECO:0000256" key="5">
    <source>
        <dbReference type="ARBA" id="ARBA00023002"/>
    </source>
</evidence>
<dbReference type="Gene3D" id="3.40.50.720">
    <property type="entry name" value="NAD(P)-binding Rossmann-like Domain"/>
    <property type="match status" value="1"/>
</dbReference>
<dbReference type="SUPFAM" id="SSF50129">
    <property type="entry name" value="GroES-like"/>
    <property type="match status" value="1"/>
</dbReference>
<dbReference type="PANTHER" id="PTHR43161:SF9">
    <property type="entry name" value="SORBITOL DEHYDROGENASE"/>
    <property type="match status" value="1"/>
</dbReference>
<dbReference type="Pfam" id="PF08240">
    <property type="entry name" value="ADH_N"/>
    <property type="match status" value="1"/>
</dbReference>
<evidence type="ECO:0000313" key="9">
    <source>
        <dbReference type="Proteomes" id="UP000245283"/>
    </source>
</evidence>
<dbReference type="InterPro" id="IPR011032">
    <property type="entry name" value="GroES-like_sf"/>
</dbReference>
<dbReference type="PROSITE" id="PS00059">
    <property type="entry name" value="ADH_ZINC"/>
    <property type="match status" value="1"/>
</dbReference>
<sequence length="350" mass="36983">MSANSKAILETPGKMVFEDCDRPAPGPDEVLVQIARVGMCGSDIHGFKSGPYIPPQPGQEVGLGHEPAGIIADVGENVTDLKVGDRVCLEPGVPCYRCEFCLAGHYNVCPNVDFMATAPNYKGAFAKFITHPAHLTFKLPDSMSLDEGALVEPASVATHAVQMAGNLLGKTAVVLGGGAVGLMVSMVAKMAGARAIVVVDIQERRLEKARELGATAAFSGSDPDVAAKIKDIVGQYGADVVFETAGAIPTVKLGLNVVKRRGKFMIVGTVPGEAPISFLAINREVTMQTVFRYCNSYPTTIELIRSGALDASAIVDKHFDYEDIQEAFEVAANHADTFTKAVVVVDSSLS</sequence>
<dbReference type="GO" id="GO:0008270">
    <property type="term" value="F:zinc ion binding"/>
    <property type="evidence" value="ECO:0007669"/>
    <property type="project" value="InterPro"/>
</dbReference>
<dbReference type="InterPro" id="IPR036291">
    <property type="entry name" value="NAD(P)-bd_dom_sf"/>
</dbReference>
<dbReference type="PANTHER" id="PTHR43161">
    <property type="entry name" value="SORBITOL DEHYDROGENASE"/>
    <property type="match status" value="1"/>
</dbReference>
<name>A0A2V1K2H8_9ACTO</name>
<keyword evidence="5" id="KW-0560">Oxidoreductase</keyword>
<comment type="cofactor">
    <cofactor evidence="1 6">
        <name>Zn(2+)</name>
        <dbReference type="ChEBI" id="CHEBI:29105"/>
    </cofactor>
</comment>
<comment type="caution">
    <text evidence="8">The sequence shown here is derived from an EMBL/GenBank/DDBJ whole genome shotgun (WGS) entry which is preliminary data.</text>
</comment>
<evidence type="ECO:0000256" key="4">
    <source>
        <dbReference type="ARBA" id="ARBA00022833"/>
    </source>
</evidence>
<dbReference type="Pfam" id="PF00107">
    <property type="entry name" value="ADH_zinc_N"/>
    <property type="match status" value="1"/>
</dbReference>
<dbReference type="AlphaFoldDB" id="A0A2V1K2H8"/>
<dbReference type="GO" id="GO:0016616">
    <property type="term" value="F:oxidoreductase activity, acting on the CH-OH group of donors, NAD or NADP as acceptor"/>
    <property type="evidence" value="ECO:0007669"/>
    <property type="project" value="InterPro"/>
</dbReference>
<accession>A0A2V1K2H8</accession>
<dbReference type="RefSeq" id="WP_109094537.1">
    <property type="nucleotide sequence ID" value="NZ_QETB01000007.1"/>
</dbReference>
<dbReference type="InterPro" id="IPR013149">
    <property type="entry name" value="ADH-like_C"/>
</dbReference>
<gene>
    <name evidence="8" type="ORF">DD236_11475</name>
</gene>
<proteinExistence type="inferred from homology"/>
<dbReference type="EMBL" id="QETB01000007">
    <property type="protein sequence ID" value="PWF24428.1"/>
    <property type="molecule type" value="Genomic_DNA"/>
</dbReference>
<dbReference type="Proteomes" id="UP000245283">
    <property type="component" value="Unassembled WGS sequence"/>
</dbReference>
<organism evidence="8 9">
    <name type="scientific">Ancrocorticia populi</name>
    <dbReference type="NCBI Taxonomy" id="2175228"/>
    <lineage>
        <taxon>Bacteria</taxon>
        <taxon>Bacillati</taxon>
        <taxon>Actinomycetota</taxon>
        <taxon>Actinomycetes</taxon>
        <taxon>Actinomycetales</taxon>
        <taxon>Actinomycetaceae</taxon>
        <taxon>Ancrocorticia</taxon>
    </lineage>
</organism>
<keyword evidence="4 6" id="KW-0862">Zinc</keyword>
<dbReference type="Gene3D" id="3.90.180.10">
    <property type="entry name" value="Medium-chain alcohol dehydrogenases, catalytic domain"/>
    <property type="match status" value="1"/>
</dbReference>
<protein>
    <submittedName>
        <fullName evidence="8">Alcohol dehydrogenase</fullName>
    </submittedName>
</protein>
<evidence type="ECO:0000256" key="1">
    <source>
        <dbReference type="ARBA" id="ARBA00001947"/>
    </source>
</evidence>
<dbReference type="InterPro" id="IPR002328">
    <property type="entry name" value="ADH_Zn_CS"/>
</dbReference>
<comment type="similarity">
    <text evidence="2 6">Belongs to the zinc-containing alcohol dehydrogenase family.</text>
</comment>
<evidence type="ECO:0000259" key="7">
    <source>
        <dbReference type="SMART" id="SM00829"/>
    </source>
</evidence>
<feature type="domain" description="Enoyl reductase (ER)" evidence="7">
    <location>
        <begin position="10"/>
        <end position="343"/>
    </location>
</feature>
<reference evidence="9" key="1">
    <citation type="submission" date="2018-05" db="EMBL/GenBank/DDBJ databases">
        <authorList>
            <person name="Li Y."/>
        </authorList>
    </citation>
    <scope>NUCLEOTIDE SEQUENCE [LARGE SCALE GENOMIC DNA]</scope>
    <source>
        <strain evidence="9">sk1b4</strain>
    </source>
</reference>
<evidence type="ECO:0000256" key="3">
    <source>
        <dbReference type="ARBA" id="ARBA00022723"/>
    </source>
</evidence>